<dbReference type="PANTHER" id="PTHR46708">
    <property type="entry name" value="TENASCIN"/>
    <property type="match status" value="1"/>
</dbReference>
<feature type="chain" id="PRO_5011479309" evidence="3">
    <location>
        <begin position="20"/>
        <end position="768"/>
    </location>
</feature>
<dbReference type="AlphaFoldDB" id="A0A1H4CMV5"/>
<feature type="domain" description="Fibronectin type-III" evidence="4">
    <location>
        <begin position="338"/>
        <end position="430"/>
    </location>
</feature>
<dbReference type="Pfam" id="PF18962">
    <property type="entry name" value="Por_Secre_tail"/>
    <property type="match status" value="1"/>
</dbReference>
<dbReference type="NCBIfam" id="TIGR04183">
    <property type="entry name" value="Por_Secre_tail"/>
    <property type="match status" value="1"/>
</dbReference>
<dbReference type="Gene3D" id="2.60.120.260">
    <property type="entry name" value="Galactose-binding domain-like"/>
    <property type="match status" value="1"/>
</dbReference>
<feature type="signal peptide" evidence="3">
    <location>
        <begin position="1"/>
        <end position="19"/>
    </location>
</feature>
<keyword evidence="1 3" id="KW-0732">Signal</keyword>
<proteinExistence type="predicted"/>
<dbReference type="SUPFAM" id="SSF49265">
    <property type="entry name" value="Fibronectin type III"/>
    <property type="match status" value="1"/>
</dbReference>
<reference evidence="5 6" key="1">
    <citation type="submission" date="2016-10" db="EMBL/GenBank/DDBJ databases">
        <authorList>
            <person name="de Groot N.N."/>
        </authorList>
    </citation>
    <scope>NUCLEOTIDE SEQUENCE [LARGE SCALE GENOMIC DNA]</scope>
    <source>
        <strain evidence="5 6">DSM 23581</strain>
    </source>
</reference>
<dbReference type="PANTHER" id="PTHR46708:SF2">
    <property type="entry name" value="FIBRONECTIN TYPE-III DOMAIN-CONTAINING PROTEIN"/>
    <property type="match status" value="1"/>
</dbReference>
<gene>
    <name evidence="5" type="ORF">SAMN05421540_10878</name>
</gene>
<keyword evidence="6" id="KW-1185">Reference proteome</keyword>
<organism evidence="5 6">
    <name type="scientific">Psychroflexus halocasei</name>
    <dbReference type="NCBI Taxonomy" id="908615"/>
    <lineage>
        <taxon>Bacteria</taxon>
        <taxon>Pseudomonadati</taxon>
        <taxon>Bacteroidota</taxon>
        <taxon>Flavobacteriia</taxon>
        <taxon>Flavobacteriales</taxon>
        <taxon>Flavobacteriaceae</taxon>
        <taxon>Psychroflexus</taxon>
    </lineage>
</organism>
<evidence type="ECO:0000256" key="2">
    <source>
        <dbReference type="ARBA" id="ARBA00022737"/>
    </source>
</evidence>
<dbReference type="InterPro" id="IPR036116">
    <property type="entry name" value="FN3_sf"/>
</dbReference>
<dbReference type="RefSeq" id="WP_093244563.1">
    <property type="nucleotide sequence ID" value="NZ_FNQF01000008.1"/>
</dbReference>
<dbReference type="NCBIfam" id="NF038128">
    <property type="entry name" value="choice_anch_J"/>
    <property type="match status" value="1"/>
</dbReference>
<dbReference type="SUPFAM" id="SSF49785">
    <property type="entry name" value="Galactose-binding domain-like"/>
    <property type="match status" value="1"/>
</dbReference>
<dbReference type="InterPro" id="IPR050991">
    <property type="entry name" value="ECM_Regulatory_Proteins"/>
</dbReference>
<dbReference type="PROSITE" id="PS50853">
    <property type="entry name" value="FN3"/>
    <property type="match status" value="2"/>
</dbReference>
<name>A0A1H4CMV5_9FLAO</name>
<evidence type="ECO:0000256" key="3">
    <source>
        <dbReference type="SAM" id="SignalP"/>
    </source>
</evidence>
<dbReference type="Pfam" id="PF00041">
    <property type="entry name" value="fn3"/>
    <property type="match status" value="2"/>
</dbReference>
<evidence type="ECO:0000256" key="1">
    <source>
        <dbReference type="ARBA" id="ARBA00022729"/>
    </source>
</evidence>
<dbReference type="SMART" id="SM00060">
    <property type="entry name" value="FN3"/>
    <property type="match status" value="2"/>
</dbReference>
<accession>A0A1H4CMV5</accession>
<dbReference type="Gene3D" id="2.60.40.10">
    <property type="entry name" value="Immunoglobulins"/>
    <property type="match status" value="2"/>
</dbReference>
<dbReference type="Proteomes" id="UP000198820">
    <property type="component" value="Unassembled WGS sequence"/>
</dbReference>
<dbReference type="EMBL" id="FNQF01000008">
    <property type="protein sequence ID" value="SEA61653.1"/>
    <property type="molecule type" value="Genomic_DNA"/>
</dbReference>
<feature type="domain" description="Fibronectin type-III" evidence="4">
    <location>
        <begin position="594"/>
        <end position="687"/>
    </location>
</feature>
<dbReference type="InterPro" id="IPR003961">
    <property type="entry name" value="FN3_dom"/>
</dbReference>
<keyword evidence="2" id="KW-0677">Repeat</keyword>
<evidence type="ECO:0000259" key="4">
    <source>
        <dbReference type="PROSITE" id="PS50853"/>
    </source>
</evidence>
<dbReference type="STRING" id="908615.SAMN05421540_10878"/>
<sequence length="768" mass="83062">MKKITFLMMSFMMFAFGYAQDAIITGYVDSPCPGADGRTIEIYVNGTVDFTDWNLARQSNGGGFTTNVDLTSLGSLTDEFAYVTNDEATLDVEFTINSTTHNVIENSVISSNGDDAFQITDAGDVVVDRFGEENVDGTGTAWEHVDTYYYRNDGATANAGAFDPANWTFGTQDALDGLGLCNSSTPLSDTVPFGSYMSTVSNPGESCANPIAITGLPYTTSDDTANYGDNYDNVDSPCSSLYLSGDEAIYAFTPANNMAVNISFYNVSVDYSAIHVLDACLDDSPNCVAFEGNSNSIDRNLEGVYLTGGQTYYIVISTWATPQSVQYELSIEEITCPAPADVVFSNITQTSADVSWTSFGSETEWEILYGETGFDPLVDGTSVADNDGTLGETLSGLTLGTTYDVYVRAMCSATDMSDWTAVETFSTACDIINTAYTEDFESVSSLPACWSVINQGGANEWVFESSPDGGAQSGDNVMKIRYNSSAHDDYLIMPATEVIAGTTDMVSFSLRSRASSLLEPFEVVLSTTDNMSDTSFDEVLQAEMDAPDTWTQYEFDLSAYAGQTVYVAIRATGTDEFELYADDFAFGTNTVCAAPTDVMFTNIDDTSADVAWLENGTATEWEILYGEAGFDPLVDGTSIIDNDGTLGETLTGLTAATDYDVYVRALCGPSDESSWFGPAAFTTTTLGLESVGFDNFSYYPNPVKNELVLKAGQVIDQIDIYNLRGQVLMSENVESINAKINLQKLQSGIYLMKVKINNATKTFKLIRE</sequence>
<dbReference type="InterPro" id="IPR026444">
    <property type="entry name" value="Secre_tail"/>
</dbReference>
<evidence type="ECO:0000313" key="6">
    <source>
        <dbReference type="Proteomes" id="UP000198820"/>
    </source>
</evidence>
<dbReference type="InterPro" id="IPR013783">
    <property type="entry name" value="Ig-like_fold"/>
</dbReference>
<protein>
    <submittedName>
        <fullName evidence="5">Por secretion system C-terminal sorting domain-containing protein</fullName>
    </submittedName>
</protein>
<dbReference type="CDD" id="cd00063">
    <property type="entry name" value="FN3"/>
    <property type="match status" value="2"/>
</dbReference>
<evidence type="ECO:0000313" key="5">
    <source>
        <dbReference type="EMBL" id="SEA61653.1"/>
    </source>
</evidence>
<dbReference type="InterPro" id="IPR008979">
    <property type="entry name" value="Galactose-bd-like_sf"/>
</dbReference>